<organism evidence="1 2">
    <name type="scientific">Aspergillus pseudodeflectus</name>
    <dbReference type="NCBI Taxonomy" id="176178"/>
    <lineage>
        <taxon>Eukaryota</taxon>
        <taxon>Fungi</taxon>
        <taxon>Dikarya</taxon>
        <taxon>Ascomycota</taxon>
        <taxon>Pezizomycotina</taxon>
        <taxon>Eurotiomycetes</taxon>
        <taxon>Eurotiomycetidae</taxon>
        <taxon>Eurotiales</taxon>
        <taxon>Aspergillaceae</taxon>
        <taxon>Aspergillus</taxon>
        <taxon>Aspergillus subgen. Nidulantes</taxon>
    </lineage>
</organism>
<keyword evidence="2" id="KW-1185">Reference proteome</keyword>
<sequence>MIWGNANDDKWWKYLLVPQTAVQSDSGEDRRLKARNIARSHPGWPKHGMARLDCLKGLTQDIPCSVQNIPISQGNGGSQSGWKQRFRDSHRSCSELWVVLPGAYLPHIPSDVKAREIEQVALSGIVVQWPLSCRDEPRSSGKSISGSARVDRGIVGWIMDRNGGAPSSCA</sequence>
<dbReference type="RefSeq" id="XP_070903621.1">
    <property type="nucleotide sequence ID" value="XM_071036439.1"/>
</dbReference>
<evidence type="ECO:0000313" key="2">
    <source>
        <dbReference type="Proteomes" id="UP001610444"/>
    </source>
</evidence>
<protein>
    <submittedName>
        <fullName evidence="1">Uncharacterized protein</fullName>
    </submittedName>
</protein>
<proteinExistence type="predicted"/>
<accession>A0ABR4L586</accession>
<name>A0ABR4L586_9EURO</name>
<dbReference type="EMBL" id="JBFXLR010000004">
    <property type="protein sequence ID" value="KAL2858657.1"/>
    <property type="molecule type" value="Genomic_DNA"/>
</dbReference>
<dbReference type="GeneID" id="98151603"/>
<dbReference type="Proteomes" id="UP001610444">
    <property type="component" value="Unassembled WGS sequence"/>
</dbReference>
<gene>
    <name evidence="1" type="ORF">BJX68DRAFT_139106</name>
</gene>
<reference evidence="1 2" key="1">
    <citation type="submission" date="2024-07" db="EMBL/GenBank/DDBJ databases">
        <title>Section-level genome sequencing and comparative genomics of Aspergillus sections Usti and Cavernicolus.</title>
        <authorList>
            <consortium name="Lawrence Berkeley National Laboratory"/>
            <person name="Nybo J.L."/>
            <person name="Vesth T.C."/>
            <person name="Theobald S."/>
            <person name="Frisvad J.C."/>
            <person name="Larsen T.O."/>
            <person name="Kjaerboelling I."/>
            <person name="Rothschild-Mancinelli K."/>
            <person name="Lyhne E.K."/>
            <person name="Kogle M.E."/>
            <person name="Barry K."/>
            <person name="Clum A."/>
            <person name="Na H."/>
            <person name="Ledsgaard L."/>
            <person name="Lin J."/>
            <person name="Lipzen A."/>
            <person name="Kuo A."/>
            <person name="Riley R."/>
            <person name="Mondo S."/>
            <person name="LaButti K."/>
            <person name="Haridas S."/>
            <person name="Pangalinan J."/>
            <person name="Salamov A.A."/>
            <person name="Simmons B.A."/>
            <person name="Magnuson J.K."/>
            <person name="Chen J."/>
            <person name="Drula E."/>
            <person name="Henrissat B."/>
            <person name="Wiebenga A."/>
            <person name="Lubbers R.J."/>
            <person name="Gomes A.C."/>
            <person name="Macurrencykelacurrency M.R."/>
            <person name="Stajich J."/>
            <person name="Grigoriev I.V."/>
            <person name="Mortensen U.H."/>
            <person name="De vries R.P."/>
            <person name="Baker S.E."/>
            <person name="Andersen M.R."/>
        </authorList>
    </citation>
    <scope>NUCLEOTIDE SEQUENCE [LARGE SCALE GENOMIC DNA]</scope>
    <source>
        <strain evidence="1 2">CBS 756.74</strain>
    </source>
</reference>
<evidence type="ECO:0000313" key="1">
    <source>
        <dbReference type="EMBL" id="KAL2858657.1"/>
    </source>
</evidence>
<comment type="caution">
    <text evidence="1">The sequence shown here is derived from an EMBL/GenBank/DDBJ whole genome shotgun (WGS) entry which is preliminary data.</text>
</comment>